<name>B0DNQ3_LACBS</name>
<sequence>MATGLQRRANMHLLPLELHILIQSYLDPRDIISLRMTSKSLYLSTQQRIVWLAAFHHVCVDHALFEPSFPTENMSTKELEYGALSPARVSARMKKGLNKTEIAPWQDRVFRASFLENYNQISLIPGGRYLLTGSNTATGVGVSLWDLGANPYCEMPKVPMATTIVKNIGLIDTSPTSDGLGILVTTYFVDDGLSTHISVYEIHPSAAQPQFCRKGDLKLNGMNMIHSLTGYHFVSLDQNRMLTFWDIESNKSFTWNAPFKIEELFLLENHLIILNRTDIIVWEIPFLKNVARSDVADNELANHPPPTINLGYSFPPDSRRPKLFTVPSQWWPKSYSDIILGSVAPDFKNDVSEMTLHRLDPSSLASGGQITEMGILSSIPSRMVDESEFLFGLRFCNGELCQRWRPDNDVLISLIPFPTPHEETKSVVTKTLFSGPLWDFDFCPASGRLVVATPENVIRVIDFLSPIRWQLSGPSGLPTLLYLPINLTNGSVYYGPDTRLLYHLFGIEGPFEMSPHNYMAQDSIDVVAELNKHPEADDQVRDRFRALGNSIATPRLPGSSAFGTRLAFYECLSAHSACDCARFRKP</sequence>
<dbReference type="SUPFAM" id="SSF50978">
    <property type="entry name" value="WD40 repeat-like"/>
    <property type="match status" value="1"/>
</dbReference>
<dbReference type="Proteomes" id="UP000001194">
    <property type="component" value="Unassembled WGS sequence"/>
</dbReference>
<dbReference type="SUPFAM" id="SSF81383">
    <property type="entry name" value="F-box domain"/>
    <property type="match status" value="1"/>
</dbReference>
<dbReference type="HOGENOM" id="CLU_033171_0_0_1"/>
<gene>
    <name evidence="1" type="ORF">LACBIDRAFT_306792</name>
</gene>
<dbReference type="InterPro" id="IPR036047">
    <property type="entry name" value="F-box-like_dom_sf"/>
</dbReference>
<evidence type="ECO:0000313" key="2">
    <source>
        <dbReference type="Proteomes" id="UP000001194"/>
    </source>
</evidence>
<accession>B0DNQ3</accession>
<protein>
    <submittedName>
        <fullName evidence="1">Predicted protein</fullName>
    </submittedName>
</protein>
<dbReference type="KEGG" id="lbc:LACBIDRAFT_306792"/>
<dbReference type="CDD" id="cd09917">
    <property type="entry name" value="F-box_SF"/>
    <property type="match status" value="1"/>
</dbReference>
<dbReference type="OrthoDB" id="3145038at2759"/>
<keyword evidence="2" id="KW-1185">Reference proteome</keyword>
<dbReference type="InterPro" id="IPR036322">
    <property type="entry name" value="WD40_repeat_dom_sf"/>
</dbReference>
<dbReference type="RefSeq" id="XP_001885616.1">
    <property type="nucleotide sequence ID" value="XM_001885581.1"/>
</dbReference>
<proteinExistence type="predicted"/>
<organism evidence="2">
    <name type="scientific">Laccaria bicolor (strain S238N-H82 / ATCC MYA-4686)</name>
    <name type="common">Bicoloured deceiver</name>
    <name type="synonym">Laccaria laccata var. bicolor</name>
    <dbReference type="NCBI Taxonomy" id="486041"/>
    <lineage>
        <taxon>Eukaryota</taxon>
        <taxon>Fungi</taxon>
        <taxon>Dikarya</taxon>
        <taxon>Basidiomycota</taxon>
        <taxon>Agaricomycotina</taxon>
        <taxon>Agaricomycetes</taxon>
        <taxon>Agaricomycetidae</taxon>
        <taxon>Agaricales</taxon>
        <taxon>Agaricineae</taxon>
        <taxon>Hydnangiaceae</taxon>
        <taxon>Laccaria</taxon>
    </lineage>
</organism>
<evidence type="ECO:0000313" key="1">
    <source>
        <dbReference type="EMBL" id="EDR03763.1"/>
    </source>
</evidence>
<dbReference type="GeneID" id="6081251"/>
<reference evidence="1 2" key="1">
    <citation type="journal article" date="2008" name="Nature">
        <title>The genome of Laccaria bicolor provides insights into mycorrhizal symbiosis.</title>
        <authorList>
            <person name="Martin F."/>
            <person name="Aerts A."/>
            <person name="Ahren D."/>
            <person name="Brun A."/>
            <person name="Danchin E.G.J."/>
            <person name="Duchaussoy F."/>
            <person name="Gibon J."/>
            <person name="Kohler A."/>
            <person name="Lindquist E."/>
            <person name="Pereda V."/>
            <person name="Salamov A."/>
            <person name="Shapiro H.J."/>
            <person name="Wuyts J."/>
            <person name="Blaudez D."/>
            <person name="Buee M."/>
            <person name="Brokstein P."/>
            <person name="Canbaeck B."/>
            <person name="Cohen D."/>
            <person name="Courty P.E."/>
            <person name="Coutinho P.M."/>
            <person name="Delaruelle C."/>
            <person name="Detter J.C."/>
            <person name="Deveau A."/>
            <person name="DiFazio S."/>
            <person name="Duplessis S."/>
            <person name="Fraissinet-Tachet L."/>
            <person name="Lucic E."/>
            <person name="Frey-Klett P."/>
            <person name="Fourrey C."/>
            <person name="Feussner I."/>
            <person name="Gay G."/>
            <person name="Grimwood J."/>
            <person name="Hoegger P.J."/>
            <person name="Jain P."/>
            <person name="Kilaru S."/>
            <person name="Labbe J."/>
            <person name="Lin Y.C."/>
            <person name="Legue V."/>
            <person name="Le Tacon F."/>
            <person name="Marmeisse R."/>
            <person name="Melayah D."/>
            <person name="Montanini B."/>
            <person name="Muratet M."/>
            <person name="Nehls U."/>
            <person name="Niculita-Hirzel H."/>
            <person name="Oudot-Le Secq M.P."/>
            <person name="Peter M."/>
            <person name="Quesneville H."/>
            <person name="Rajashekar B."/>
            <person name="Reich M."/>
            <person name="Rouhier N."/>
            <person name="Schmutz J."/>
            <person name="Yin T."/>
            <person name="Chalot M."/>
            <person name="Henrissat B."/>
            <person name="Kuees U."/>
            <person name="Lucas S."/>
            <person name="Van de Peer Y."/>
            <person name="Podila G.K."/>
            <person name="Polle A."/>
            <person name="Pukkila P.J."/>
            <person name="Richardson P.M."/>
            <person name="Rouze P."/>
            <person name="Sanders I.R."/>
            <person name="Stajich J.E."/>
            <person name="Tunlid A."/>
            <person name="Tuskan G."/>
            <person name="Grigoriev I.V."/>
        </authorList>
    </citation>
    <scope>NUCLEOTIDE SEQUENCE [LARGE SCALE GENOMIC DNA]</scope>
    <source>
        <strain evidence="2">S238N-H82 / ATCC MYA-4686</strain>
    </source>
</reference>
<dbReference type="EMBL" id="DS547122">
    <property type="protein sequence ID" value="EDR03763.1"/>
    <property type="molecule type" value="Genomic_DNA"/>
</dbReference>
<dbReference type="InParanoid" id="B0DNQ3"/>
<dbReference type="AlphaFoldDB" id="B0DNQ3"/>